<name>A0A6A6IB51_9PLEO</name>
<dbReference type="Proteomes" id="UP000800094">
    <property type="component" value="Unassembled WGS sequence"/>
</dbReference>
<proteinExistence type="predicted"/>
<evidence type="ECO:0000313" key="2">
    <source>
        <dbReference type="EMBL" id="KAF2247621.1"/>
    </source>
</evidence>
<gene>
    <name evidence="2" type="ORF">BU26DRAFT_506827</name>
</gene>
<dbReference type="GeneID" id="54580283"/>
<feature type="region of interest" description="Disordered" evidence="1">
    <location>
        <begin position="1"/>
        <end position="103"/>
    </location>
</feature>
<dbReference type="RefSeq" id="XP_033682625.1">
    <property type="nucleotide sequence ID" value="XM_033826953.1"/>
</dbReference>
<accession>A0A6A6IB51</accession>
<protein>
    <submittedName>
        <fullName evidence="2">Uncharacterized protein</fullName>
    </submittedName>
</protein>
<dbReference type="AlphaFoldDB" id="A0A6A6IB51"/>
<sequence>MPANSPNAVPRTAPSSHAFRRRPSVALAFRLASSSSDCPGKSASSSARADKWRRPPPGRMSLCTVMPASGATLAASLSRAKPPAPAQPPERRRPSSSGFTSRLSRGRLSAGACATTLCPLLVAVPCQLVYCRTPTTSRQGAPSSLY</sequence>
<organism evidence="2 3">
    <name type="scientific">Trematosphaeria pertusa</name>
    <dbReference type="NCBI Taxonomy" id="390896"/>
    <lineage>
        <taxon>Eukaryota</taxon>
        <taxon>Fungi</taxon>
        <taxon>Dikarya</taxon>
        <taxon>Ascomycota</taxon>
        <taxon>Pezizomycotina</taxon>
        <taxon>Dothideomycetes</taxon>
        <taxon>Pleosporomycetidae</taxon>
        <taxon>Pleosporales</taxon>
        <taxon>Massarineae</taxon>
        <taxon>Trematosphaeriaceae</taxon>
        <taxon>Trematosphaeria</taxon>
    </lineage>
</organism>
<evidence type="ECO:0000313" key="3">
    <source>
        <dbReference type="Proteomes" id="UP000800094"/>
    </source>
</evidence>
<dbReference type="EMBL" id="ML987197">
    <property type="protein sequence ID" value="KAF2247621.1"/>
    <property type="molecule type" value="Genomic_DNA"/>
</dbReference>
<reference evidence="2" key="1">
    <citation type="journal article" date="2020" name="Stud. Mycol.">
        <title>101 Dothideomycetes genomes: a test case for predicting lifestyles and emergence of pathogens.</title>
        <authorList>
            <person name="Haridas S."/>
            <person name="Albert R."/>
            <person name="Binder M."/>
            <person name="Bloem J."/>
            <person name="Labutti K."/>
            <person name="Salamov A."/>
            <person name="Andreopoulos B."/>
            <person name="Baker S."/>
            <person name="Barry K."/>
            <person name="Bills G."/>
            <person name="Bluhm B."/>
            <person name="Cannon C."/>
            <person name="Castanera R."/>
            <person name="Culley D."/>
            <person name="Daum C."/>
            <person name="Ezra D."/>
            <person name="Gonzalez J."/>
            <person name="Henrissat B."/>
            <person name="Kuo A."/>
            <person name="Liang C."/>
            <person name="Lipzen A."/>
            <person name="Lutzoni F."/>
            <person name="Magnuson J."/>
            <person name="Mondo S."/>
            <person name="Nolan M."/>
            <person name="Ohm R."/>
            <person name="Pangilinan J."/>
            <person name="Park H.-J."/>
            <person name="Ramirez L."/>
            <person name="Alfaro M."/>
            <person name="Sun H."/>
            <person name="Tritt A."/>
            <person name="Yoshinaga Y."/>
            <person name="Zwiers L.-H."/>
            <person name="Turgeon B."/>
            <person name="Goodwin S."/>
            <person name="Spatafora J."/>
            <person name="Crous P."/>
            <person name="Grigoriev I."/>
        </authorList>
    </citation>
    <scope>NUCLEOTIDE SEQUENCE</scope>
    <source>
        <strain evidence="2">CBS 122368</strain>
    </source>
</reference>
<feature type="compositionally biased region" description="Polar residues" evidence="1">
    <location>
        <begin position="32"/>
        <end position="47"/>
    </location>
</feature>
<evidence type="ECO:0000256" key="1">
    <source>
        <dbReference type="SAM" id="MobiDB-lite"/>
    </source>
</evidence>
<keyword evidence="3" id="KW-1185">Reference proteome</keyword>